<organism evidence="3 4">
    <name type="scientific">Pseudolactococcus chungangensis CAU 28 = DSM 22330</name>
    <dbReference type="NCBI Taxonomy" id="1122154"/>
    <lineage>
        <taxon>Bacteria</taxon>
        <taxon>Bacillati</taxon>
        <taxon>Bacillota</taxon>
        <taxon>Bacilli</taxon>
        <taxon>Lactobacillales</taxon>
        <taxon>Streptococcaceae</taxon>
        <taxon>Pseudolactococcus</taxon>
    </lineage>
</organism>
<sequence>MNKYENGLRIREAVIGKEASQMVTDSLADIAPILNQKTLLAFDEAEERPILTMQQREMITITSLLTQGDTLNQIRIHIQGALNVGLSQDEIVETFIHCLPYVGFPRVLNAISVAKDVFNKNMV</sequence>
<evidence type="ECO:0000313" key="5">
    <source>
        <dbReference type="Proteomes" id="UP000218979"/>
    </source>
</evidence>
<dbReference type="SUPFAM" id="SSF69118">
    <property type="entry name" value="AhpD-like"/>
    <property type="match status" value="1"/>
</dbReference>
<evidence type="ECO:0000313" key="3">
    <source>
        <dbReference type="EMBL" id="SFZ76496.1"/>
    </source>
</evidence>
<dbReference type="RefSeq" id="WP_031366837.1">
    <property type="nucleotide sequence ID" value="NZ_FPKS01000016.1"/>
</dbReference>
<dbReference type="AlphaFoldDB" id="A0A1K2HI14"/>
<dbReference type="InterPro" id="IPR052512">
    <property type="entry name" value="4CMD/NDH-1_regulator"/>
</dbReference>
<feature type="domain" description="Carboxymuconolactone decarboxylase-like" evidence="1">
    <location>
        <begin position="37"/>
        <end position="116"/>
    </location>
</feature>
<reference evidence="3 4" key="2">
    <citation type="submission" date="2016-11" db="EMBL/GenBank/DDBJ databases">
        <authorList>
            <person name="Jaros S."/>
            <person name="Januszkiewicz K."/>
            <person name="Wedrychowicz H."/>
        </authorList>
    </citation>
    <scope>NUCLEOTIDE SEQUENCE [LARGE SCALE GENOMIC DNA]</scope>
    <source>
        <strain evidence="3 4">DSM 22330</strain>
    </source>
</reference>
<evidence type="ECO:0000313" key="4">
    <source>
        <dbReference type="Proteomes" id="UP000185655"/>
    </source>
</evidence>
<protein>
    <submittedName>
        <fullName evidence="3">4-carboxymuconolactone decarboxylase</fullName>
    </submittedName>
    <submittedName>
        <fullName evidence="2">Gamma-carboxymuconolactone decarboxylase</fullName>
    </submittedName>
</protein>
<accession>A0A1K2HI14</accession>
<dbReference type="InterPro" id="IPR029032">
    <property type="entry name" value="AhpD-like"/>
</dbReference>
<dbReference type="OrthoDB" id="9802489at2"/>
<dbReference type="PANTHER" id="PTHR33570:SF2">
    <property type="entry name" value="CARBOXYMUCONOLACTONE DECARBOXYLASE-LIKE DOMAIN-CONTAINING PROTEIN"/>
    <property type="match status" value="1"/>
</dbReference>
<name>A0A1K2HI14_9LACT</name>
<dbReference type="Gene3D" id="1.20.1290.10">
    <property type="entry name" value="AhpD-like"/>
    <property type="match status" value="1"/>
</dbReference>
<dbReference type="EMBL" id="JXJT01000023">
    <property type="protein sequence ID" value="PCS01216.1"/>
    <property type="molecule type" value="Genomic_DNA"/>
</dbReference>
<dbReference type="PANTHER" id="PTHR33570">
    <property type="entry name" value="4-CARBOXYMUCONOLACTONE DECARBOXYLASE FAMILY PROTEIN"/>
    <property type="match status" value="1"/>
</dbReference>
<dbReference type="STRING" id="1122154.SAMN02746068_01974"/>
<gene>
    <name evidence="2" type="ORF">RR45_GL001112</name>
    <name evidence="3" type="ORF">SAMN02746068_01974</name>
</gene>
<dbReference type="GO" id="GO:0051920">
    <property type="term" value="F:peroxiredoxin activity"/>
    <property type="evidence" value="ECO:0007669"/>
    <property type="project" value="InterPro"/>
</dbReference>
<dbReference type="Proteomes" id="UP000218979">
    <property type="component" value="Unassembled WGS sequence"/>
</dbReference>
<dbReference type="EMBL" id="FPKS01000016">
    <property type="protein sequence ID" value="SFZ76496.1"/>
    <property type="molecule type" value="Genomic_DNA"/>
</dbReference>
<evidence type="ECO:0000313" key="2">
    <source>
        <dbReference type="EMBL" id="PCS01216.1"/>
    </source>
</evidence>
<evidence type="ECO:0000259" key="1">
    <source>
        <dbReference type="Pfam" id="PF02627"/>
    </source>
</evidence>
<reference evidence="2 5" key="1">
    <citation type="submission" date="2014-12" db="EMBL/GenBank/DDBJ databases">
        <title>Draft genome sequences of 10 type strains of Lactococcus.</title>
        <authorList>
            <person name="Sun Z."/>
            <person name="Zhong Z."/>
            <person name="Liu W."/>
            <person name="Zhang W."/>
            <person name="Zhang H."/>
        </authorList>
    </citation>
    <scope>NUCLEOTIDE SEQUENCE [LARGE SCALE GENOMIC DNA]</scope>
    <source>
        <strain evidence="2 5">DSM 22330</strain>
    </source>
</reference>
<dbReference type="InterPro" id="IPR003779">
    <property type="entry name" value="CMD-like"/>
</dbReference>
<dbReference type="Pfam" id="PF02627">
    <property type="entry name" value="CMD"/>
    <property type="match status" value="1"/>
</dbReference>
<proteinExistence type="predicted"/>
<keyword evidence="5" id="KW-1185">Reference proteome</keyword>
<dbReference type="Proteomes" id="UP000185655">
    <property type="component" value="Unassembled WGS sequence"/>
</dbReference>